<dbReference type="Proteomes" id="UP000054279">
    <property type="component" value="Unassembled WGS sequence"/>
</dbReference>
<evidence type="ECO:0008006" key="3">
    <source>
        <dbReference type="Google" id="ProtNLM"/>
    </source>
</evidence>
<feature type="non-terminal residue" evidence="1">
    <location>
        <position position="118"/>
    </location>
</feature>
<organism evidence="1 2">
    <name type="scientific">Sphaerobolus stellatus (strain SS14)</name>
    <dbReference type="NCBI Taxonomy" id="990650"/>
    <lineage>
        <taxon>Eukaryota</taxon>
        <taxon>Fungi</taxon>
        <taxon>Dikarya</taxon>
        <taxon>Basidiomycota</taxon>
        <taxon>Agaricomycotina</taxon>
        <taxon>Agaricomycetes</taxon>
        <taxon>Phallomycetidae</taxon>
        <taxon>Geastrales</taxon>
        <taxon>Sphaerobolaceae</taxon>
        <taxon>Sphaerobolus</taxon>
    </lineage>
</organism>
<dbReference type="EMBL" id="KN837114">
    <property type="protein sequence ID" value="KIJ44904.1"/>
    <property type="molecule type" value="Genomic_DNA"/>
</dbReference>
<keyword evidence="2" id="KW-1185">Reference proteome</keyword>
<gene>
    <name evidence="1" type="ORF">M422DRAFT_107304</name>
</gene>
<name>A0A0C9VD57_SPHS4</name>
<dbReference type="HOGENOM" id="CLU_167283_0_0_1"/>
<evidence type="ECO:0000313" key="1">
    <source>
        <dbReference type="EMBL" id="KIJ44904.1"/>
    </source>
</evidence>
<reference evidence="1 2" key="1">
    <citation type="submission" date="2014-06" db="EMBL/GenBank/DDBJ databases">
        <title>Evolutionary Origins and Diversification of the Mycorrhizal Mutualists.</title>
        <authorList>
            <consortium name="DOE Joint Genome Institute"/>
            <consortium name="Mycorrhizal Genomics Consortium"/>
            <person name="Kohler A."/>
            <person name="Kuo A."/>
            <person name="Nagy L.G."/>
            <person name="Floudas D."/>
            <person name="Copeland A."/>
            <person name="Barry K.W."/>
            <person name="Cichocki N."/>
            <person name="Veneault-Fourrey C."/>
            <person name="LaButti K."/>
            <person name="Lindquist E.A."/>
            <person name="Lipzen A."/>
            <person name="Lundell T."/>
            <person name="Morin E."/>
            <person name="Murat C."/>
            <person name="Riley R."/>
            <person name="Ohm R."/>
            <person name="Sun H."/>
            <person name="Tunlid A."/>
            <person name="Henrissat B."/>
            <person name="Grigoriev I.V."/>
            <person name="Hibbett D.S."/>
            <person name="Martin F."/>
        </authorList>
    </citation>
    <scope>NUCLEOTIDE SEQUENCE [LARGE SCALE GENOMIC DNA]</scope>
    <source>
        <strain evidence="1 2">SS14</strain>
    </source>
</reference>
<protein>
    <recommendedName>
        <fullName evidence="3">DNA helicase</fullName>
    </recommendedName>
</protein>
<proteinExistence type="predicted"/>
<accession>A0A0C9VD57</accession>
<evidence type="ECO:0000313" key="2">
    <source>
        <dbReference type="Proteomes" id="UP000054279"/>
    </source>
</evidence>
<dbReference type="OrthoDB" id="432234at2759"/>
<dbReference type="AlphaFoldDB" id="A0A0C9VD57"/>
<sequence length="118" mass="12834">AEAFSKATGQAFHLYHSIDTTGRGRKKKSLQNAAAQAAWMAPVKDAENLSGKLPLVPGMPVFLTKNIAPELGLANGSEGTLVSVKYEELEERRYAVSVDVDFPTYCNPNKTNSHRVTL</sequence>
<feature type="non-terminal residue" evidence="1">
    <location>
        <position position="1"/>
    </location>
</feature>